<dbReference type="EMBL" id="BOPV01000001">
    <property type="protein sequence ID" value="GIL40284.1"/>
    <property type="molecule type" value="Genomic_DNA"/>
</dbReference>
<dbReference type="Proteomes" id="UP000681075">
    <property type="component" value="Unassembled WGS sequence"/>
</dbReference>
<evidence type="ECO:0000313" key="1">
    <source>
        <dbReference type="EMBL" id="GIL40284.1"/>
    </source>
</evidence>
<keyword evidence="2" id="KW-1185">Reference proteome</keyword>
<accession>A0A8S8XC72</accession>
<proteinExistence type="predicted"/>
<organism evidence="1 2">
    <name type="scientific">Roseiterribacter gracilis</name>
    <dbReference type="NCBI Taxonomy" id="2812848"/>
    <lineage>
        <taxon>Bacteria</taxon>
        <taxon>Pseudomonadati</taxon>
        <taxon>Pseudomonadota</taxon>
        <taxon>Alphaproteobacteria</taxon>
        <taxon>Rhodospirillales</taxon>
        <taxon>Roseiterribacteraceae</taxon>
        <taxon>Roseiterribacter</taxon>
    </lineage>
</organism>
<name>A0A8S8XC72_9PROT</name>
<protein>
    <submittedName>
        <fullName evidence="1">Uncharacterized protein</fullName>
    </submittedName>
</protein>
<evidence type="ECO:0000313" key="2">
    <source>
        <dbReference type="Proteomes" id="UP000681075"/>
    </source>
</evidence>
<gene>
    <name evidence="1" type="ORF">TMPK1_25210</name>
</gene>
<comment type="caution">
    <text evidence="1">The sequence shown here is derived from an EMBL/GenBank/DDBJ whole genome shotgun (WGS) entry which is preliminary data.</text>
</comment>
<dbReference type="AlphaFoldDB" id="A0A8S8XC72"/>
<dbReference type="RefSeq" id="WP_420243389.1">
    <property type="nucleotide sequence ID" value="NZ_BOPV01000001.1"/>
</dbReference>
<sequence>MLEDVVTIFKRLTERQVYTPQVHVSIPMPSSGPVALNDRHGDAIRRQLRWAVGNVFLAGIESGARTIDTLATMVGELVAIALANADRDTAVEMLRLAHQAASHIDIDTADLPCVPPVEEIGQPGAIAFVDRLVEGGMQAALSGCEGVTRETVVQRPMLIGVGMMADQLGWNATMDVLAELLEYARDQVEKETPRGLQ</sequence>
<reference evidence="1" key="1">
    <citation type="submission" date="2021-02" db="EMBL/GenBank/DDBJ databases">
        <title>Genome sequence of Rhodospirillales sp. strain TMPK1 isolated from soil.</title>
        <authorList>
            <person name="Nakai R."/>
            <person name="Kusada H."/>
            <person name="Tamaki H."/>
        </authorList>
    </citation>
    <scope>NUCLEOTIDE SEQUENCE</scope>
    <source>
        <strain evidence="1">TMPK1</strain>
    </source>
</reference>